<evidence type="ECO:0000256" key="4">
    <source>
        <dbReference type="SAM" id="Coils"/>
    </source>
</evidence>
<sequence>MLWKEACAATCVALYTRSKVRLWRLWIPWSRSKDILHACQVFWQREILGSLALGMTGIKGFIAFYEHLKSQGKGDLELRADELERAVREMLRRAKIANFEEYIRSYKYKRRGLDMLQKMMVYGRRDPGYRALKDMFRSSMELLGHSGQVDRICFDQGNRFFMSGGADGMVKLWDVHSGFLVHSFIGHRNLVSDLCVSSDGKVLVSCDIHGLLSIWSLEEFEILFQLGLECEIIFTEFFDTNDTSAYNLIVVLSRGIIKTYRFDGKGVISESENLCLLDEAIKGLCFTEGGRFLLCSGWWPFLVVFDTQSFDGCIILETNGMPVNTICGAKRGLKIAAACDSQVFQWTFFTEGNSGMGNFKRRTKDTSLQGHWKRSIIKIDIGENESVERICYLRDNFLVCICTDLKIRIFAGTELRCVIDTPEMGIAYPHPLENVFALCGSSLRIYNMHDLVYEEVLSFTINDAQFSNDGEFFVFGDERGVIKVLSMNFLPRPPKEQFFLSDLDHLSSAEWRGVVKCRKESTYESDRRRNEDWVLVEYTITGKSSSCTGVEDLGSRHLVKDFVNLEAFRRKYMNAPLPGEAQVVEQTTMSSDSSVDLLDDSSSGLSEESADCSSEEAVVEERRAPLRRFLVDSSESSERIPMLRRNAHAVDDSDGGLEPTGMVRRLRRFNRPRSGVDEESGIRFLSLRGGDGVAGDALALYTGVYGGINDSERSEVCENSDDRYAVGPSEALGHNEQGLKQYVQSWLSSPGMVPQPGDAVYLSSEGLEEFQAFDTRRRFRSPGICSGYYEVRTLEVVRYSPPFLKVTLGLGAEAFVVKYYRYPGASPVLLLKEQVDTGIGDSVSFVSNGIISQGRVSGVRGVHLVVDSGGNSVLVERPDVLVPRMLFPEDVKMEMLGVLRQKRMHRSLYVTLRRESNASYYESVASTVNLGIIEEKIQNDLYRTVGGLEFDLGTAASNSLYLGPVLHGHCQQVVDGIRLIIRSI</sequence>
<dbReference type="SUPFAM" id="SSF50978">
    <property type="entry name" value="WD40 repeat-like"/>
    <property type="match status" value="1"/>
</dbReference>
<dbReference type="PANTHER" id="PTHR44019:SF8">
    <property type="entry name" value="POC1 CENTRIOLAR PROTEIN HOMOLOG"/>
    <property type="match status" value="1"/>
</dbReference>
<evidence type="ECO:0000256" key="5">
    <source>
        <dbReference type="SAM" id="MobiDB-lite"/>
    </source>
</evidence>
<dbReference type="PROSITE" id="PS50294">
    <property type="entry name" value="WD_REPEATS_REGION"/>
    <property type="match status" value="1"/>
</dbReference>
<dbReference type="VEuPathDB" id="MicrosporidiaDB:M970_081220"/>
<feature type="region of interest" description="Disordered" evidence="5">
    <location>
        <begin position="586"/>
        <end position="617"/>
    </location>
</feature>
<proteinExistence type="predicted"/>
<feature type="repeat" description="WD" evidence="3">
    <location>
        <begin position="184"/>
        <end position="225"/>
    </location>
</feature>
<dbReference type="PROSITE" id="PS50082">
    <property type="entry name" value="WD_REPEATS_2"/>
    <property type="match status" value="2"/>
</dbReference>
<evidence type="ECO:0000256" key="3">
    <source>
        <dbReference type="PROSITE-ProRule" id="PRU00221"/>
    </source>
</evidence>
<organism evidence="6">
    <name type="scientific">Encephalitozoon cuniculi</name>
    <name type="common">Microsporidian parasite</name>
    <dbReference type="NCBI Taxonomy" id="6035"/>
    <lineage>
        <taxon>Eukaryota</taxon>
        <taxon>Fungi</taxon>
        <taxon>Fungi incertae sedis</taxon>
        <taxon>Microsporidia</taxon>
        <taxon>Unikaryonidae</taxon>
        <taxon>Encephalitozoon</taxon>
    </lineage>
</organism>
<keyword evidence="4" id="KW-0175">Coiled coil</keyword>
<evidence type="ECO:0000256" key="2">
    <source>
        <dbReference type="ARBA" id="ARBA00022737"/>
    </source>
</evidence>
<dbReference type="InterPro" id="IPR036322">
    <property type="entry name" value="WD40_repeat_dom_sf"/>
</dbReference>
<evidence type="ECO:0000313" key="6">
    <source>
        <dbReference type="EMBL" id="AGE95014.1"/>
    </source>
</evidence>
<gene>
    <name evidence="6" type="ORF">ECU08_1180</name>
</gene>
<reference evidence="6" key="1">
    <citation type="journal article" date="2013" name="Eukaryot. Cell">
        <title>Extremely Reduced Levels of Heterozygosity in the Vertebrate Pathogen Encephalitozoon cuniculi.</title>
        <authorList>
            <person name="Selman M."/>
            <person name="Sak B."/>
            <person name="Kvac M."/>
            <person name="Farinelli L."/>
            <person name="Weiss L.M."/>
            <person name="Corradi N."/>
        </authorList>
    </citation>
    <scope>NUCLEOTIDE SEQUENCE</scope>
</reference>
<dbReference type="EMBL" id="KC513605">
    <property type="protein sequence ID" value="AGE95014.1"/>
    <property type="molecule type" value="Genomic_DNA"/>
</dbReference>
<dbReference type="InterPro" id="IPR050505">
    <property type="entry name" value="WDR55/POC1"/>
</dbReference>
<dbReference type="InterPro" id="IPR015943">
    <property type="entry name" value="WD40/YVTN_repeat-like_dom_sf"/>
</dbReference>
<dbReference type="VEuPathDB" id="MicrosporidiaDB:ECU08_1180"/>
<dbReference type="Pfam" id="PF00400">
    <property type="entry name" value="WD40"/>
    <property type="match status" value="2"/>
</dbReference>
<dbReference type="Gene3D" id="2.130.10.10">
    <property type="entry name" value="YVTN repeat-like/Quinoprotein amine dehydrogenase"/>
    <property type="match status" value="2"/>
</dbReference>
<dbReference type="SMART" id="SM00320">
    <property type="entry name" value="WD40"/>
    <property type="match status" value="5"/>
</dbReference>
<feature type="repeat" description="WD" evidence="3">
    <location>
        <begin position="142"/>
        <end position="183"/>
    </location>
</feature>
<feature type="compositionally biased region" description="Low complexity" evidence="5">
    <location>
        <begin position="590"/>
        <end position="607"/>
    </location>
</feature>
<accession>M1JI04</accession>
<dbReference type="AlphaFoldDB" id="M1JI04"/>
<evidence type="ECO:0000256" key="1">
    <source>
        <dbReference type="ARBA" id="ARBA00022574"/>
    </source>
</evidence>
<keyword evidence="1 3" id="KW-0853">WD repeat</keyword>
<dbReference type="PANTHER" id="PTHR44019">
    <property type="entry name" value="WD REPEAT-CONTAINING PROTEIN 55"/>
    <property type="match status" value="1"/>
</dbReference>
<dbReference type="VEuPathDB" id="MicrosporidiaDB:AEWD_081170"/>
<dbReference type="InterPro" id="IPR001680">
    <property type="entry name" value="WD40_rpt"/>
</dbReference>
<feature type="compositionally biased region" description="Acidic residues" evidence="5">
    <location>
        <begin position="608"/>
        <end position="617"/>
    </location>
</feature>
<protein>
    <submittedName>
        <fullName evidence="6">Uncharacterized protein</fullName>
    </submittedName>
</protein>
<dbReference type="VEuPathDB" id="MicrosporidiaDB:AEWQ_081210"/>
<dbReference type="VEuPathDB" id="MicrosporidiaDB:AEWR_081220"/>
<name>M1JI04_ENCCN</name>
<feature type="coiled-coil region" evidence="4">
    <location>
        <begin position="73"/>
        <end position="100"/>
    </location>
</feature>
<keyword evidence="2" id="KW-0677">Repeat</keyword>